<dbReference type="Pfam" id="PF20178">
    <property type="entry name" value="ToxA_N"/>
    <property type="match status" value="1"/>
</dbReference>
<dbReference type="Gene3D" id="3.80.10.10">
    <property type="entry name" value="Ribonuclease Inhibitor"/>
    <property type="match status" value="2"/>
</dbReference>
<comment type="catalytic activity">
    <reaction evidence="1">
        <text>S-ubiquitinyl-[E2 ubiquitin-conjugating enzyme]-L-cysteine + [acceptor protein]-L-lysine = [E2 ubiquitin-conjugating enzyme]-L-cysteine + N(6)-ubiquitinyl-[acceptor protein]-L-lysine.</text>
        <dbReference type="EC" id="2.3.2.27"/>
    </reaction>
</comment>
<dbReference type="InterPro" id="IPR029487">
    <property type="entry name" value="NEL_dom"/>
</dbReference>
<dbReference type="InterPro" id="IPR046673">
    <property type="entry name" value="ToxA_N"/>
</dbReference>
<comment type="PTM">
    <text evidence="6">Ubiquitinated in the presence of host E1 ubiquitin-activating enzyme, E2 ubiquitin-conjugating enzyme and ubiquitin.</text>
</comment>
<evidence type="ECO:0000313" key="9">
    <source>
        <dbReference type="Proteomes" id="UP000247620"/>
    </source>
</evidence>
<dbReference type="EC" id="2.3.2.27" evidence="2"/>
<sequence>MLDPANAATSEPSLYHQLISRKLPAWLIDAQPEQRQLLRQAASQRDPQLERACEENPAVAKALAQTYGQHLQAEANLKTLLAGLPQLEQYATELLSNAIRQHFDQQIEVSTTYLMNLTRAAAIRETLSSLTSDPFATSARALKLATQSLLHSALQNFEAFEARPGGLKAGNKESAILDRNDVSPVSQAVRLPITAEDFAALARKLDIGGKYQALLDALDPPADKPDSEAVRTVFKAAESSAFCLHVHHAFLLGKIGKAIHDTLLKLASDDKVEHGGRPVLCGSITLLHTTLTGAMTIGIDARIPTGAGRFPPGPVYPYDGWLVLYLPGLPEPLTCHASRADAEVFLAKQLPALRQASHQQLIPDRHRSSFLDRLTDTLEPYTWNASGQYKERLPAPNPQISLHVHPFTRSCMDERVTQRQQRLRDDGLFHAVPTATMDQQTARRHMAYFEAIALNTLNFAGMFIAPLGAVMLGVTAMQLVNETFEGIGSWLDGDREQALQYLMDVIENVAIMAALAAAHRGSGTPVVERISVQTPSFIEELQPVETPDGERRLWKPDLAPFHHDTVLPAGLKPDEFGLIHHEGKTWLPVEDRVYSLKRADNGYRLEHPGRTNSYQPTALHNGAGAWLLPTEQPRSWADMRLFRRLGHLQASFDECAAEQILRVSGTDEHVLRKILCHNQRLPALLEDTMERFAIDQHIQQALPEASIMARSAEFRHRTQAVIVPLSSRAALLRRVYPNLPVRLCEELARNASYAERRMLTAGKVPGRLAGEIRLYQQQVRLARAYEGLYLDSTRSWDSDRLALRMLERLPGWPEDLRVELHHRQVSPERIDAIGPKKTSSTVSITSAWAGYLETPTAETPDEQIRPHDSLYGAVFDALTDSHKLALGIDSASALQERVRDAPLLPRAELRKVLNMQPPVFRSPMRLADGRLGYRLSDDGKPPEPQSRRSLLSQLDDLSLAPEFSLSSERVLVALENAGRSPSQIQARIDQLRVERQELRQSLDEAFTGTNQVLALGASIANRQEIEMALWQHWIHSAVPELDESPGILRLSRMFIAEFPRQLPAFIGLRVNRLQLDDILLDHSPDSSLAWTDFEAQLSNVFGHFPNLSALEISRHPDALAGTSEFANSLPLIVSSFPQLGELRLINQNLTLYPLDLERFASRTQLSYLDLSGNRLAPLTRFSPPDWYLDYLGLERMALEHWPDWLDAVALERIGTLSLQHNNLTRVPTLLLENAESESTHTRILLDGNAIRPAQLLDMHHSQASLRRRFVFSLGHNLVIEQYQALRDTLYQWSMASTSTSVPDGQTANARSRVAQSTLDFWERRVRDDSLSPWHLDDFSVEHFPPSLPEFFIRCADIVRLTRMQGTAEQLDRWLERFTHITHLTLDGHARPLSRLPEALTRLPALSRLSVINQGLEIDNQAMRVIARIPALRELDISDNRLNPELRSLNGMAPRLDRLALRNMGLESWPAWLDNLMPRYTLDLRENRLTTLPQTILENPPSTFGSTAILLTGNPLTPATMRAAHLSQRYDRTFTFDMDLPFDILSASPMGIEPGVAFGSSLGSLGSTGSTGSYHRHGFAPWTPMLELDASPWLEGAGSLHQSRDAQWQQIRQAGDADNLLQLITQLTTAVPYRNTDTRPAIIERVWRVLAMAANQPDEREVFDAIAAEAIREGTCPDGILLQFQQVEQMHMIAQTALDTTGAGRESRLYRLLRRHFRQERLDEIASARSLHQDAAEVRLAYRRLLASRLDLLSPADEMMFAADVSSADATDAALRIWEAEEGEEFLTFAGYTPFWVDYLREVYAGDFERIETKFQSAVNNLQYDQPEASLDELEAPTRALEALRERQEANLIAELTQRIRAEHH</sequence>
<dbReference type="Pfam" id="PF14496">
    <property type="entry name" value="NEL"/>
    <property type="match status" value="1"/>
</dbReference>
<evidence type="ECO:0000259" key="7">
    <source>
        <dbReference type="PROSITE" id="PS52053"/>
    </source>
</evidence>
<evidence type="ECO:0000313" key="8">
    <source>
        <dbReference type="EMBL" id="PYB82500.1"/>
    </source>
</evidence>
<keyword evidence="6" id="KW-0964">Secreted</keyword>
<keyword evidence="6" id="KW-0808">Transferase</keyword>
<dbReference type="Gene3D" id="1.20.58.360">
    <property type="entry name" value="Shigella T3SS effector IpaH defines"/>
    <property type="match status" value="1"/>
</dbReference>
<comment type="similarity">
    <text evidence="6">Belongs to the LRR-containing bacterial E3 ligase family.</text>
</comment>
<dbReference type="PANTHER" id="PTHR48051">
    <property type="match status" value="1"/>
</dbReference>
<dbReference type="GO" id="GO:0005576">
    <property type="term" value="C:extracellular region"/>
    <property type="evidence" value="ECO:0007669"/>
    <property type="project" value="UniProtKB-UniRule"/>
</dbReference>
<dbReference type="RefSeq" id="WP_110700370.1">
    <property type="nucleotide sequence ID" value="NZ_CP151184.1"/>
</dbReference>
<gene>
    <name evidence="8" type="ORF">DMX07_12595</name>
</gene>
<feature type="domain" description="NEL" evidence="7">
    <location>
        <begin position="1584"/>
        <end position="1864"/>
    </location>
</feature>
<dbReference type="Proteomes" id="UP000247620">
    <property type="component" value="Unassembled WGS sequence"/>
</dbReference>
<dbReference type="GO" id="GO:0061630">
    <property type="term" value="F:ubiquitin protein ligase activity"/>
    <property type="evidence" value="ECO:0007669"/>
    <property type="project" value="UniProtKB-EC"/>
</dbReference>
<dbReference type="PANTHER" id="PTHR48051:SF1">
    <property type="entry name" value="RAS SUPPRESSOR PROTEIN 1"/>
    <property type="match status" value="1"/>
</dbReference>
<dbReference type="InterPro" id="IPR032675">
    <property type="entry name" value="LRR_dom_sf"/>
</dbReference>
<reference evidence="8 9" key="1">
    <citation type="submission" date="2018-06" db="EMBL/GenBank/DDBJ databases">
        <title>Pseudomonas diversity within urban Lake Michigan freshwaters.</title>
        <authorList>
            <person name="Batrich M."/>
            <person name="Hatzopoulos T."/>
            <person name="Putonti C."/>
        </authorList>
    </citation>
    <scope>NUCLEOTIDE SEQUENCE [LARGE SCALE GENOMIC DNA]</scope>
    <source>
        <strain evidence="8 9">LBp-160603</strain>
    </source>
</reference>
<keyword evidence="6" id="KW-0832">Ubl conjugation</keyword>
<feature type="active site" description="Glycyl thioester intermediate" evidence="6">
    <location>
        <position position="1675"/>
    </location>
</feature>
<dbReference type="SUPFAM" id="SSF52058">
    <property type="entry name" value="L domain-like"/>
    <property type="match status" value="1"/>
</dbReference>
<keyword evidence="6" id="KW-0833">Ubl conjugation pathway</keyword>
<dbReference type="EMBL" id="QJRO01000006">
    <property type="protein sequence ID" value="PYB82500.1"/>
    <property type="molecule type" value="Genomic_DNA"/>
</dbReference>
<dbReference type="PROSITE" id="PS52053">
    <property type="entry name" value="NEL"/>
    <property type="match status" value="1"/>
</dbReference>
<comment type="caution">
    <text evidence="8">The sequence shown here is derived from an EMBL/GenBank/DDBJ whole genome shotgun (WGS) entry which is preliminary data.</text>
</comment>
<organism evidence="8 9">
    <name type="scientific">Pseudomonas soli</name>
    <dbReference type="NCBI Taxonomy" id="1306993"/>
    <lineage>
        <taxon>Bacteria</taxon>
        <taxon>Pseudomonadati</taxon>
        <taxon>Pseudomonadota</taxon>
        <taxon>Gammaproteobacteria</taxon>
        <taxon>Pseudomonadales</taxon>
        <taxon>Pseudomonadaceae</taxon>
        <taxon>Pseudomonas</taxon>
    </lineage>
</organism>
<name>A0A2V4IHD8_9PSED</name>
<accession>A0A2V4IHD8</accession>
<keyword evidence="3" id="KW-0433">Leucine-rich repeat</keyword>
<evidence type="ECO:0000256" key="6">
    <source>
        <dbReference type="PROSITE-ProRule" id="PRU01398"/>
    </source>
</evidence>
<keyword evidence="6" id="KW-1035">Host cytoplasm</keyword>
<proteinExistence type="inferred from homology"/>
<evidence type="ECO:0000256" key="1">
    <source>
        <dbReference type="ARBA" id="ARBA00000900"/>
    </source>
</evidence>
<evidence type="ECO:0000256" key="3">
    <source>
        <dbReference type="ARBA" id="ARBA00022614"/>
    </source>
</evidence>
<keyword evidence="4" id="KW-0677">Repeat</keyword>
<evidence type="ECO:0000256" key="5">
    <source>
        <dbReference type="ARBA" id="ARBA00023026"/>
    </source>
</evidence>
<protein>
    <recommendedName>
        <fullName evidence="2">RING-type E3 ubiquitin transferase</fullName>
        <ecNumber evidence="2">2.3.2.27</ecNumber>
    </recommendedName>
</protein>
<keyword evidence="5" id="KW-0843">Virulence</keyword>
<dbReference type="InterPro" id="IPR050216">
    <property type="entry name" value="LRR_domain-containing"/>
</dbReference>
<evidence type="ECO:0000256" key="4">
    <source>
        <dbReference type="ARBA" id="ARBA00022737"/>
    </source>
</evidence>
<dbReference type="GO" id="GO:0016567">
    <property type="term" value="P:protein ubiquitination"/>
    <property type="evidence" value="ECO:0007669"/>
    <property type="project" value="InterPro"/>
</dbReference>
<dbReference type="GO" id="GO:0005737">
    <property type="term" value="C:cytoplasm"/>
    <property type="evidence" value="ECO:0007669"/>
    <property type="project" value="TreeGrafter"/>
</dbReference>
<evidence type="ECO:0000256" key="2">
    <source>
        <dbReference type="ARBA" id="ARBA00012483"/>
    </source>
</evidence>